<gene>
    <name evidence="1" type="ORF">Aau02nite_43880</name>
</gene>
<name>A0A919SFP1_9ACTN</name>
<dbReference type="AlphaFoldDB" id="A0A919SFP1"/>
<proteinExistence type="predicted"/>
<dbReference type="EMBL" id="BOQL01000034">
    <property type="protein sequence ID" value="GIM71041.1"/>
    <property type="molecule type" value="Genomic_DNA"/>
</dbReference>
<comment type="caution">
    <text evidence="1">The sequence shown here is derived from an EMBL/GenBank/DDBJ whole genome shotgun (WGS) entry which is preliminary data.</text>
</comment>
<dbReference type="Proteomes" id="UP000681340">
    <property type="component" value="Unassembled WGS sequence"/>
</dbReference>
<reference evidence="1" key="1">
    <citation type="submission" date="2021-03" db="EMBL/GenBank/DDBJ databases">
        <title>Whole genome shotgun sequence of Actinoplanes auranticolor NBRC 12245.</title>
        <authorList>
            <person name="Komaki H."/>
            <person name="Tamura T."/>
        </authorList>
    </citation>
    <scope>NUCLEOTIDE SEQUENCE</scope>
    <source>
        <strain evidence="1">NBRC 12245</strain>
    </source>
</reference>
<organism evidence="1 2">
    <name type="scientific">Actinoplanes auranticolor</name>
    <dbReference type="NCBI Taxonomy" id="47988"/>
    <lineage>
        <taxon>Bacteria</taxon>
        <taxon>Bacillati</taxon>
        <taxon>Actinomycetota</taxon>
        <taxon>Actinomycetes</taxon>
        <taxon>Micromonosporales</taxon>
        <taxon>Micromonosporaceae</taxon>
        <taxon>Actinoplanes</taxon>
    </lineage>
</organism>
<evidence type="ECO:0000313" key="1">
    <source>
        <dbReference type="EMBL" id="GIM71041.1"/>
    </source>
</evidence>
<evidence type="ECO:0000313" key="2">
    <source>
        <dbReference type="Proteomes" id="UP000681340"/>
    </source>
</evidence>
<sequence>MRFNYCPDTTPAGWLVGSRTADQQLITFGPAGFEAYARLRYLPDPTAPGQEEADAGLSDDHPSDIAQARRALHRLASFTATAQECYFCVWEGYSDILLPADALHGPLVELEHRRYVLFRGALRDVDHWETDFGGGQPVAPPAFVWPADRRWCFAGDVDPHWAGIGAERAAVDILVGDPQLDVVPADPEGSQPLYY</sequence>
<protein>
    <submittedName>
        <fullName evidence="1">Uncharacterized protein</fullName>
    </submittedName>
</protein>
<keyword evidence="2" id="KW-1185">Reference proteome</keyword>
<dbReference type="RefSeq" id="WP_212990383.1">
    <property type="nucleotide sequence ID" value="NZ_BAABEA010000026.1"/>
</dbReference>
<accession>A0A919SFP1</accession>